<dbReference type="SUPFAM" id="SSF56214">
    <property type="entry name" value="4'-phosphopantetheinyl transferase"/>
    <property type="match status" value="2"/>
</dbReference>
<evidence type="ECO:0000313" key="4">
    <source>
        <dbReference type="EMBL" id="MDI3422650.1"/>
    </source>
</evidence>
<keyword evidence="5" id="KW-1185">Reference proteome</keyword>
<dbReference type="RefSeq" id="WP_282538508.1">
    <property type="nucleotide sequence ID" value="NZ_JASCIS010000040.1"/>
</dbReference>
<reference evidence="4 5" key="1">
    <citation type="submission" date="2023-05" db="EMBL/GenBank/DDBJ databases">
        <title>Draft genome sequence of Streptomyces sp. B-S-A12 isolated from a cave soil in Thailand.</title>
        <authorList>
            <person name="Chamroensaksri N."/>
            <person name="Muangham S."/>
        </authorList>
    </citation>
    <scope>NUCLEOTIDE SEQUENCE [LARGE SCALE GENOMIC DNA]</scope>
    <source>
        <strain evidence="4 5">B-S-A12</strain>
    </source>
</reference>
<dbReference type="GO" id="GO:0016740">
    <property type="term" value="F:transferase activity"/>
    <property type="evidence" value="ECO:0007669"/>
    <property type="project" value="UniProtKB-KW"/>
</dbReference>
<organism evidence="4 5">
    <name type="scientific">Streptomyces luteolus</name>
    <dbReference type="NCBI Taxonomy" id="3043615"/>
    <lineage>
        <taxon>Bacteria</taxon>
        <taxon>Bacillati</taxon>
        <taxon>Actinomycetota</taxon>
        <taxon>Actinomycetes</taxon>
        <taxon>Kitasatosporales</taxon>
        <taxon>Streptomycetaceae</taxon>
        <taxon>Streptomyces</taxon>
    </lineage>
</organism>
<name>A0ABT6T5F6_9ACTN</name>
<evidence type="ECO:0000313" key="5">
    <source>
        <dbReference type="Proteomes" id="UP001237105"/>
    </source>
</evidence>
<dbReference type="InterPro" id="IPR008278">
    <property type="entry name" value="4-PPantetheinyl_Trfase_dom"/>
</dbReference>
<dbReference type="InterPro" id="IPR050559">
    <property type="entry name" value="P-Pant_transferase_sf"/>
</dbReference>
<sequence>MPVAIRTPGLRSVRLGRVAAESAAALRHEHLLDPGERQRLGRFRRAADRDRYRAAHVGLRVLLGEVLGVSPEAVPFARERCAGCGGPHGRPVVPGNPVRFSLSHAGDCYLIVVSDPAVAVGVDVEAVPEPAALDGLTGALHPAEAKELRALRPEQRPAAFARCWTRKEAVLKAEGSGLHREPAGLHVGVAAEPALQHPAPAFRALRLLTVPSPDGYAASCAVMAPPQA</sequence>
<dbReference type="InterPro" id="IPR037143">
    <property type="entry name" value="4-PPantetheinyl_Trfase_dom_sf"/>
</dbReference>
<dbReference type="PANTHER" id="PTHR12215">
    <property type="entry name" value="PHOSPHOPANTETHEINE TRANSFERASE"/>
    <property type="match status" value="1"/>
</dbReference>
<dbReference type="Pfam" id="PF01648">
    <property type="entry name" value="ACPS"/>
    <property type="match status" value="1"/>
</dbReference>
<dbReference type="Gene3D" id="3.90.470.20">
    <property type="entry name" value="4'-phosphopantetheinyl transferase domain"/>
    <property type="match status" value="1"/>
</dbReference>
<proteinExistence type="inferred from homology"/>
<dbReference type="Proteomes" id="UP001237105">
    <property type="component" value="Unassembled WGS sequence"/>
</dbReference>
<evidence type="ECO:0000256" key="2">
    <source>
        <dbReference type="ARBA" id="ARBA00022679"/>
    </source>
</evidence>
<comment type="caution">
    <text evidence="4">The sequence shown here is derived from an EMBL/GenBank/DDBJ whole genome shotgun (WGS) entry which is preliminary data.</text>
</comment>
<comment type="similarity">
    <text evidence="1">Belongs to the P-Pant transferase superfamily. Gsp/Sfp/HetI/AcpT family.</text>
</comment>
<evidence type="ECO:0000256" key="1">
    <source>
        <dbReference type="ARBA" id="ARBA00010990"/>
    </source>
</evidence>
<evidence type="ECO:0000259" key="3">
    <source>
        <dbReference type="Pfam" id="PF01648"/>
    </source>
</evidence>
<dbReference type="EMBL" id="JASCIS010000040">
    <property type="protein sequence ID" value="MDI3422650.1"/>
    <property type="molecule type" value="Genomic_DNA"/>
</dbReference>
<dbReference type="PANTHER" id="PTHR12215:SF10">
    <property type="entry name" value="L-AMINOADIPATE-SEMIALDEHYDE DEHYDROGENASE-PHOSPHOPANTETHEINYL TRANSFERASE"/>
    <property type="match status" value="1"/>
</dbReference>
<feature type="domain" description="4'-phosphopantetheinyl transferase" evidence="3">
    <location>
        <begin position="119"/>
        <end position="185"/>
    </location>
</feature>
<accession>A0ABT6T5F6</accession>
<gene>
    <name evidence="4" type="ORF">QIT00_29605</name>
</gene>
<keyword evidence="2 4" id="KW-0808">Transferase</keyword>
<protein>
    <submittedName>
        <fullName evidence="4">4'-phosphopantetheinyl transferase superfamily protein</fullName>
    </submittedName>
</protein>